<sequence>MNTFDDILAAYTRQVQLPWATDIAPAERIWLVWYEKALQRRFTGRIGEFEHATLKAGHGWRHINLSKWFGQWIAQHEFFDALVEQPKELRGLLPDIEDAVIAELQQALKACSPNDVLAVDGCGALFGVARVSTLISRIADAVPGRLVIGFPGKHSGGVYRLLDARDGWNYHAIPIPPDSAL</sequence>
<protein>
    <recommendedName>
        <fullName evidence="3">DUF1788 domain-containing protein</fullName>
    </recommendedName>
</protein>
<name>A0ABQ1ETK1_SPHSA</name>
<proteinExistence type="predicted"/>
<evidence type="ECO:0000313" key="1">
    <source>
        <dbReference type="EMBL" id="GFZ86630.1"/>
    </source>
</evidence>
<accession>A0ABQ1ETK1</accession>
<organism evidence="1 2">
    <name type="scientific">Sphingobium fuliginis (strain ATCC 27551)</name>
    <dbReference type="NCBI Taxonomy" id="336203"/>
    <lineage>
        <taxon>Bacteria</taxon>
        <taxon>Pseudomonadati</taxon>
        <taxon>Pseudomonadota</taxon>
        <taxon>Alphaproteobacteria</taxon>
        <taxon>Sphingomonadales</taxon>
        <taxon>Sphingomonadaceae</taxon>
        <taxon>Sphingobium</taxon>
    </lineage>
</organism>
<dbReference type="EMBL" id="BMDU01000002">
    <property type="protein sequence ID" value="GFZ86630.1"/>
    <property type="molecule type" value="Genomic_DNA"/>
</dbReference>
<gene>
    <name evidence="1" type="ORF">GCM10019071_15180</name>
</gene>
<evidence type="ECO:0008006" key="3">
    <source>
        <dbReference type="Google" id="ProtNLM"/>
    </source>
</evidence>
<reference evidence="2" key="1">
    <citation type="journal article" date="2019" name="Int. J. Syst. Evol. Microbiol.">
        <title>The Global Catalogue of Microorganisms (GCM) 10K type strain sequencing project: providing services to taxonomists for standard genome sequencing and annotation.</title>
        <authorList>
            <consortium name="The Broad Institute Genomics Platform"/>
            <consortium name="The Broad Institute Genome Sequencing Center for Infectious Disease"/>
            <person name="Wu L."/>
            <person name="Ma J."/>
        </authorList>
    </citation>
    <scope>NUCLEOTIDE SEQUENCE [LARGE SCALE GENOMIC DNA]</scope>
    <source>
        <strain evidence="2">CCM 7327</strain>
    </source>
</reference>
<keyword evidence="2" id="KW-1185">Reference proteome</keyword>
<dbReference type="RefSeq" id="WP_130029931.1">
    <property type="nucleotide sequence ID" value="NZ_BMDU01000002.1"/>
</dbReference>
<evidence type="ECO:0000313" key="2">
    <source>
        <dbReference type="Proteomes" id="UP000628109"/>
    </source>
</evidence>
<comment type="caution">
    <text evidence="1">The sequence shown here is derived from an EMBL/GenBank/DDBJ whole genome shotgun (WGS) entry which is preliminary data.</text>
</comment>
<dbReference type="Proteomes" id="UP000628109">
    <property type="component" value="Unassembled WGS sequence"/>
</dbReference>